<dbReference type="SUPFAM" id="SSF53720">
    <property type="entry name" value="ALDH-like"/>
    <property type="match status" value="1"/>
</dbReference>
<keyword evidence="3" id="KW-0436">Ligase</keyword>
<dbReference type="Pfam" id="PF05893">
    <property type="entry name" value="LuxC"/>
    <property type="match status" value="1"/>
</dbReference>
<sequence length="828" mass="91576">MKRQGMRHFWQGEWVGDEAVGPRLDTLDDRTQQVITGPRLNPLVVLAAAEKLDLDQHRASLVSWGLDDVEVDETLHALRHALSRDALERKLKRELGNLDPARMVRFDFRTPAYEAWVPLGLLAHVTAGNAPAAGVLSAVEGLLSGNLNVIKVASDDSGFTAEVLAALASHDQTGQIAARLVVLHFSSSRTDWMSRVLGAADAVAVWGGEEAIAGVTELVKPGARVIDWGPKLSFAYLTRDSWSDVDTLQALAADVCRLEQQACSSPQVIYLDTEDSSQVFAFAERFASMLERTGPPTREPSQAEWAEITNTVLVTQLEEHLGFTKVHAGDNWRVLADVRFAPRTSPLYRTVWVKPLPRKQITSVLRPMRRYLQTVGLAADRPDTAALARSFVSIGVQRITTPGSMLGGYSGEPHDGVYALQRYSNRVSVQLDDRFAADASLDDLAESRQLPVPPVPVTPKSDFETLQDRPADVYFRSGGSSGAPKLSAYTWADWDEQMWVGAEALLATGLDPRRDRVMNLFFNGHMYASFVSFFSALERMNAVQFPMGGEWDQLGAIAQAVVDNRVDTLLTAPSFVQRLFAEHGPMLKEYGGIRKIFYAGEHFGAQAIARLRDEFGVETIRSAAYATVDAGPVGYQCQASSGKVHHLFTSLHTLEILDRETDRLVSPGEPGRLVFTTHTRRGQRLERYEIGDLGRWVPGDCPCGRQTPRFELLGRTGDVFRAAAQTLNYRRFLTIVEDEHSYSGALQIELNEDTRGEELVVRLENGRAPEPATTRRTLLSRYPEVAEAVEQDGLLTLRVESVPLADFQRTKSSGKLIAVVDRRSSRSV</sequence>
<dbReference type="PANTHER" id="PTHR43845">
    <property type="entry name" value="BLR5969 PROTEIN"/>
    <property type="match status" value="1"/>
</dbReference>
<keyword evidence="1" id="KW-0521">NADP</keyword>
<dbReference type="GO" id="GO:0003995">
    <property type="term" value="F:acyl-CoA dehydrogenase activity"/>
    <property type="evidence" value="ECO:0007669"/>
    <property type="project" value="InterPro"/>
</dbReference>
<dbReference type="InterPro" id="IPR016161">
    <property type="entry name" value="Ald_DH/histidinol_DH"/>
</dbReference>
<dbReference type="SUPFAM" id="SSF56801">
    <property type="entry name" value="Acetyl-CoA synthetase-like"/>
    <property type="match status" value="1"/>
</dbReference>
<name>A0A1H9RXW1_9PSEU</name>
<dbReference type="Pfam" id="PF00501">
    <property type="entry name" value="AMP-binding"/>
    <property type="match status" value="1"/>
</dbReference>
<proteinExistence type="predicted"/>
<dbReference type="InterPro" id="IPR042099">
    <property type="entry name" value="ANL_N_sf"/>
</dbReference>
<dbReference type="InterPro" id="IPR008670">
    <property type="entry name" value="CoA_reduct_LuxC"/>
</dbReference>
<evidence type="ECO:0000256" key="1">
    <source>
        <dbReference type="ARBA" id="ARBA00022857"/>
    </source>
</evidence>
<accession>A0A1H9RXW1</accession>
<evidence type="ECO:0000313" key="3">
    <source>
        <dbReference type="EMBL" id="SER77215.1"/>
    </source>
</evidence>
<evidence type="ECO:0000313" key="4">
    <source>
        <dbReference type="Proteomes" id="UP000199028"/>
    </source>
</evidence>
<keyword evidence="4" id="KW-1185">Reference proteome</keyword>
<organism evidence="3 4">
    <name type="scientific">Lentzea flaviverrucosa</name>
    <dbReference type="NCBI Taxonomy" id="200379"/>
    <lineage>
        <taxon>Bacteria</taxon>
        <taxon>Bacillati</taxon>
        <taxon>Actinomycetota</taxon>
        <taxon>Actinomycetes</taxon>
        <taxon>Pseudonocardiales</taxon>
        <taxon>Pseudonocardiaceae</taxon>
        <taxon>Lentzea</taxon>
    </lineage>
</organism>
<reference evidence="4" key="1">
    <citation type="submission" date="2016-10" db="EMBL/GenBank/DDBJ databases">
        <authorList>
            <person name="Varghese N."/>
            <person name="Submissions S."/>
        </authorList>
    </citation>
    <scope>NUCLEOTIDE SEQUENCE [LARGE SCALE GENOMIC DNA]</scope>
    <source>
        <strain evidence="4">CGMCC 4.578</strain>
    </source>
</reference>
<dbReference type="Proteomes" id="UP000199028">
    <property type="component" value="Unassembled WGS sequence"/>
</dbReference>
<dbReference type="RefSeq" id="WP_090066732.1">
    <property type="nucleotide sequence ID" value="NZ_FOFT01000006.1"/>
</dbReference>
<dbReference type="Gene3D" id="3.40.50.12780">
    <property type="entry name" value="N-terminal domain of ligase-like"/>
    <property type="match status" value="1"/>
</dbReference>
<gene>
    <name evidence="3" type="ORF">SAMN05216195_106431</name>
</gene>
<feature type="domain" description="AMP-dependent synthetase/ligase" evidence="2">
    <location>
        <begin position="468"/>
        <end position="676"/>
    </location>
</feature>
<dbReference type="GO" id="GO:0016874">
    <property type="term" value="F:ligase activity"/>
    <property type="evidence" value="ECO:0007669"/>
    <property type="project" value="UniProtKB-KW"/>
</dbReference>
<dbReference type="InterPro" id="IPR000873">
    <property type="entry name" value="AMP-dep_synth/lig_dom"/>
</dbReference>
<dbReference type="GO" id="GO:0008218">
    <property type="term" value="P:bioluminescence"/>
    <property type="evidence" value="ECO:0007669"/>
    <property type="project" value="InterPro"/>
</dbReference>
<dbReference type="OrthoDB" id="580775at2"/>
<protein>
    <submittedName>
        <fullName evidence="3">Phenylacetate-coenzyme A ligase PaaK, adenylate-forming domain family</fullName>
    </submittedName>
</protein>
<dbReference type="EMBL" id="FOFT01000006">
    <property type="protein sequence ID" value="SER77215.1"/>
    <property type="molecule type" value="Genomic_DNA"/>
</dbReference>
<dbReference type="AlphaFoldDB" id="A0A1H9RXW1"/>
<evidence type="ECO:0000259" key="2">
    <source>
        <dbReference type="Pfam" id="PF00501"/>
    </source>
</evidence>
<dbReference type="PANTHER" id="PTHR43845:SF1">
    <property type="entry name" value="BLR5969 PROTEIN"/>
    <property type="match status" value="1"/>
</dbReference>